<name>A0A232EME3_9HYME</name>
<keyword evidence="3" id="KW-1185">Reference proteome</keyword>
<comment type="caution">
    <text evidence="2">The sequence shown here is derived from an EMBL/GenBank/DDBJ whole genome shotgun (WGS) entry which is preliminary data.</text>
</comment>
<protein>
    <submittedName>
        <fullName evidence="2">Uncharacterized protein</fullName>
    </submittedName>
</protein>
<reference evidence="2 3" key="1">
    <citation type="journal article" date="2017" name="Curr. Biol.">
        <title>The Evolution of Venom by Co-option of Single-Copy Genes.</title>
        <authorList>
            <person name="Martinson E.O."/>
            <person name="Mrinalini"/>
            <person name="Kelkar Y.D."/>
            <person name="Chang C.H."/>
            <person name="Werren J.H."/>
        </authorList>
    </citation>
    <scope>NUCLEOTIDE SEQUENCE [LARGE SCALE GENOMIC DNA]</scope>
    <source>
        <strain evidence="2 3">Alberta</strain>
        <tissue evidence="2">Whole body</tissue>
    </source>
</reference>
<accession>A0A232EME3</accession>
<evidence type="ECO:0000256" key="1">
    <source>
        <dbReference type="SAM" id="MobiDB-lite"/>
    </source>
</evidence>
<gene>
    <name evidence="2" type="ORF">TSAR_004537</name>
</gene>
<organism evidence="2 3">
    <name type="scientific">Trichomalopsis sarcophagae</name>
    <dbReference type="NCBI Taxonomy" id="543379"/>
    <lineage>
        <taxon>Eukaryota</taxon>
        <taxon>Metazoa</taxon>
        <taxon>Ecdysozoa</taxon>
        <taxon>Arthropoda</taxon>
        <taxon>Hexapoda</taxon>
        <taxon>Insecta</taxon>
        <taxon>Pterygota</taxon>
        <taxon>Neoptera</taxon>
        <taxon>Endopterygota</taxon>
        <taxon>Hymenoptera</taxon>
        <taxon>Apocrita</taxon>
        <taxon>Proctotrupomorpha</taxon>
        <taxon>Chalcidoidea</taxon>
        <taxon>Pteromalidae</taxon>
        <taxon>Pteromalinae</taxon>
        <taxon>Trichomalopsis</taxon>
    </lineage>
</organism>
<feature type="compositionally biased region" description="Basic residues" evidence="1">
    <location>
        <begin position="87"/>
        <end position="101"/>
    </location>
</feature>
<dbReference type="EMBL" id="NNAY01003373">
    <property type="protein sequence ID" value="OXU19529.1"/>
    <property type="molecule type" value="Genomic_DNA"/>
</dbReference>
<feature type="region of interest" description="Disordered" evidence="1">
    <location>
        <begin position="68"/>
        <end position="101"/>
    </location>
</feature>
<feature type="compositionally biased region" description="Polar residues" evidence="1">
    <location>
        <begin position="68"/>
        <end position="78"/>
    </location>
</feature>
<dbReference type="Proteomes" id="UP000215335">
    <property type="component" value="Unassembled WGS sequence"/>
</dbReference>
<evidence type="ECO:0000313" key="3">
    <source>
        <dbReference type="Proteomes" id="UP000215335"/>
    </source>
</evidence>
<sequence length="101" mass="11508">MTRMNDYWNVCNAAEVVDYYVNHHAGPKPGKMQRGVVNVLNLINRWINTNKVLILKTQQMSNKNTVTLSEATAKSAQIDSDKDRQRRINNLRGRGRGGKPQ</sequence>
<proteinExistence type="predicted"/>
<dbReference type="AlphaFoldDB" id="A0A232EME3"/>
<evidence type="ECO:0000313" key="2">
    <source>
        <dbReference type="EMBL" id="OXU19529.1"/>
    </source>
</evidence>